<dbReference type="Gene3D" id="2.40.320.10">
    <property type="entry name" value="Hypothetical Protein Pfu-838710-001"/>
    <property type="match status" value="1"/>
</dbReference>
<dbReference type="PANTHER" id="PTHR40114">
    <property type="entry name" value="SLR0698 PROTEIN"/>
    <property type="match status" value="1"/>
</dbReference>
<evidence type="ECO:0000259" key="2">
    <source>
        <dbReference type="PROSITE" id="PS51707"/>
    </source>
</evidence>
<dbReference type="CDD" id="cd07891">
    <property type="entry name" value="CYTH-like_CthTTM-like_1"/>
    <property type="match status" value="1"/>
</dbReference>
<organism evidence="3 4">
    <name type="scientific">Candidatus Aphodosoma intestinipullorum</name>
    <dbReference type="NCBI Taxonomy" id="2840674"/>
    <lineage>
        <taxon>Bacteria</taxon>
        <taxon>Pseudomonadati</taxon>
        <taxon>Bacteroidota</taxon>
        <taxon>Bacteroidia</taxon>
        <taxon>Bacteroidales</taxon>
        <taxon>Candidatus Aphodosoma</taxon>
    </lineage>
</organism>
<reference evidence="3" key="2">
    <citation type="journal article" date="2021" name="PeerJ">
        <title>Extensive microbial diversity within the chicken gut microbiome revealed by metagenomics and culture.</title>
        <authorList>
            <person name="Gilroy R."/>
            <person name="Ravi A."/>
            <person name="Getino M."/>
            <person name="Pursley I."/>
            <person name="Horton D.L."/>
            <person name="Alikhan N.F."/>
            <person name="Baker D."/>
            <person name="Gharbi K."/>
            <person name="Hall N."/>
            <person name="Watson M."/>
            <person name="Adriaenssens E.M."/>
            <person name="Foster-Nyarko E."/>
            <person name="Jarju S."/>
            <person name="Secka A."/>
            <person name="Antonio M."/>
            <person name="Oren A."/>
            <person name="Chaudhuri R.R."/>
            <person name="La Ragione R."/>
            <person name="Hildebrand F."/>
            <person name="Pallen M.J."/>
        </authorList>
    </citation>
    <scope>NUCLEOTIDE SEQUENCE</scope>
    <source>
        <strain evidence="3">3924</strain>
    </source>
</reference>
<evidence type="ECO:0000256" key="1">
    <source>
        <dbReference type="PIRSR" id="PIRSR016487-1"/>
    </source>
</evidence>
<dbReference type="AlphaFoldDB" id="A0A940IFI2"/>
<gene>
    <name evidence="3" type="ORF">IAC51_08335</name>
</gene>
<dbReference type="InterPro" id="IPR033469">
    <property type="entry name" value="CYTH-like_dom_sf"/>
</dbReference>
<reference evidence="3" key="1">
    <citation type="submission" date="2020-10" db="EMBL/GenBank/DDBJ databases">
        <authorList>
            <person name="Gilroy R."/>
        </authorList>
    </citation>
    <scope>NUCLEOTIDE SEQUENCE</scope>
    <source>
        <strain evidence="3">3924</strain>
    </source>
</reference>
<dbReference type="InterPro" id="IPR012042">
    <property type="entry name" value="NeuTTM/CthTTM-like"/>
</dbReference>
<protein>
    <submittedName>
        <fullName evidence="3">CYTH domain-containing protein</fullName>
    </submittedName>
</protein>
<dbReference type="PIRSF" id="PIRSF016487">
    <property type="entry name" value="CYTH_UCP016487"/>
    <property type="match status" value="1"/>
</dbReference>
<dbReference type="SMART" id="SM01118">
    <property type="entry name" value="CYTH"/>
    <property type="match status" value="1"/>
</dbReference>
<name>A0A940IFI2_9BACT</name>
<evidence type="ECO:0000313" key="3">
    <source>
        <dbReference type="EMBL" id="MBO8440640.1"/>
    </source>
</evidence>
<feature type="domain" description="CYTH" evidence="2">
    <location>
        <begin position="2"/>
        <end position="148"/>
    </location>
</feature>
<dbReference type="PANTHER" id="PTHR40114:SF1">
    <property type="entry name" value="SLR0698 PROTEIN"/>
    <property type="match status" value="1"/>
</dbReference>
<sequence length="167" mass="19278">MGKEIERKFTVISDSYKENAAAYDIAQGYICADENRVVRVRLKNGRAFLTVKNATIGYSRDEFEYEIPADDARVMLERVCIQPVISKRRYVTEHEGHVWEVDEFHGENEGLVIAEIELDDEDEPFALPPFVGMEVTGNPLYYNARLFSHPFCRWSAEEKSEHAKKRG</sequence>
<comment type="caution">
    <text evidence="3">The sequence shown here is derived from an EMBL/GenBank/DDBJ whole genome shotgun (WGS) entry which is preliminary data.</text>
</comment>
<proteinExistence type="predicted"/>
<feature type="active site" description="Proton acceptor" evidence="1">
    <location>
        <position position="29"/>
    </location>
</feature>
<dbReference type="SUPFAM" id="SSF55154">
    <property type="entry name" value="CYTH-like phosphatases"/>
    <property type="match status" value="1"/>
</dbReference>
<dbReference type="InterPro" id="IPR023577">
    <property type="entry name" value="CYTH_domain"/>
</dbReference>
<dbReference type="EMBL" id="JADIMV010000140">
    <property type="protein sequence ID" value="MBO8440640.1"/>
    <property type="molecule type" value="Genomic_DNA"/>
</dbReference>
<accession>A0A940IFI2</accession>
<evidence type="ECO:0000313" key="4">
    <source>
        <dbReference type="Proteomes" id="UP000712007"/>
    </source>
</evidence>
<dbReference type="PROSITE" id="PS51707">
    <property type="entry name" value="CYTH"/>
    <property type="match status" value="1"/>
</dbReference>
<dbReference type="Pfam" id="PF01928">
    <property type="entry name" value="CYTH"/>
    <property type="match status" value="1"/>
</dbReference>
<dbReference type="Proteomes" id="UP000712007">
    <property type="component" value="Unassembled WGS sequence"/>
</dbReference>